<evidence type="ECO:0000313" key="1">
    <source>
        <dbReference type="EMBL" id="MFD2872750.1"/>
    </source>
</evidence>
<keyword evidence="2" id="KW-1185">Reference proteome</keyword>
<name>A0ABW5YCQ3_9SPHI</name>
<sequence>MSSHHIVREKQEPALLLLSLNGFDDEQLGQLLEWSPTVFTTPLVAEQLNAFGIKIDWIVGDDAAADIQSDIRYLKSNGKPASVAAFDYLVDKNYPAVNIVTAEFVLDDYLPYMQNITLVVFCRQKKIYGIESGFSKWKPAGDIIEIISNPENLETKGLVKTDQNIFKTAADGFFSLTFDNKLLFIAESL</sequence>
<evidence type="ECO:0000313" key="2">
    <source>
        <dbReference type="Proteomes" id="UP001597557"/>
    </source>
</evidence>
<proteinExistence type="predicted"/>
<dbReference type="EMBL" id="JBHUPD010000002">
    <property type="protein sequence ID" value="MFD2872750.1"/>
    <property type="molecule type" value="Genomic_DNA"/>
</dbReference>
<comment type="caution">
    <text evidence="1">The sequence shown here is derived from an EMBL/GenBank/DDBJ whole genome shotgun (WGS) entry which is preliminary data.</text>
</comment>
<reference evidence="2" key="1">
    <citation type="journal article" date="2019" name="Int. J. Syst. Evol. Microbiol.">
        <title>The Global Catalogue of Microorganisms (GCM) 10K type strain sequencing project: providing services to taxonomists for standard genome sequencing and annotation.</title>
        <authorList>
            <consortium name="The Broad Institute Genomics Platform"/>
            <consortium name="The Broad Institute Genome Sequencing Center for Infectious Disease"/>
            <person name="Wu L."/>
            <person name="Ma J."/>
        </authorList>
    </citation>
    <scope>NUCLEOTIDE SEQUENCE [LARGE SCALE GENOMIC DNA]</scope>
    <source>
        <strain evidence="2">KCTC 22437</strain>
    </source>
</reference>
<dbReference type="RefSeq" id="WP_377184778.1">
    <property type="nucleotide sequence ID" value="NZ_JBHUPD010000002.1"/>
</dbReference>
<protein>
    <submittedName>
        <fullName evidence="1">Thiamine pyrophosphokinase</fullName>
    </submittedName>
</protein>
<organism evidence="1 2">
    <name type="scientific">Mucilaginibacter ximonensis</name>
    <dbReference type="NCBI Taxonomy" id="538021"/>
    <lineage>
        <taxon>Bacteria</taxon>
        <taxon>Pseudomonadati</taxon>
        <taxon>Bacteroidota</taxon>
        <taxon>Sphingobacteriia</taxon>
        <taxon>Sphingobacteriales</taxon>
        <taxon>Sphingobacteriaceae</taxon>
        <taxon>Mucilaginibacter</taxon>
    </lineage>
</organism>
<dbReference type="Proteomes" id="UP001597557">
    <property type="component" value="Unassembled WGS sequence"/>
</dbReference>
<accession>A0ABW5YCQ3</accession>
<gene>
    <name evidence="1" type="ORF">ACFS5N_09740</name>
</gene>